<evidence type="ECO:0000313" key="11">
    <source>
        <dbReference type="EMBL" id="PFH61402.1"/>
    </source>
</evidence>
<keyword evidence="4" id="KW-0479">Metal-binding</keyword>
<feature type="signal peptide" evidence="9">
    <location>
        <begin position="1"/>
        <end position="18"/>
    </location>
</feature>
<dbReference type="GO" id="GO:0004601">
    <property type="term" value="F:peroxidase activity"/>
    <property type="evidence" value="ECO:0007669"/>
    <property type="project" value="UniProtKB-KW"/>
</dbReference>
<dbReference type="Proteomes" id="UP000037136">
    <property type="component" value="Unassembled WGS sequence"/>
</dbReference>
<comment type="similarity">
    <text evidence="7">Belongs to the chloroperoxidase family.</text>
</comment>
<dbReference type="AlphaFoldDB" id="A0A2A9PKG7"/>
<keyword evidence="5" id="KW-0560">Oxidoreductase</keyword>
<dbReference type="EMBL" id="LAZP02000073">
    <property type="protein sequence ID" value="PFH61402.1"/>
    <property type="molecule type" value="Genomic_DNA"/>
</dbReference>
<comment type="cofactor">
    <cofactor evidence="1">
        <name>heme b</name>
        <dbReference type="ChEBI" id="CHEBI:60344"/>
    </cofactor>
</comment>
<dbReference type="InterPro" id="IPR036851">
    <property type="entry name" value="Chloroperoxidase-like_sf"/>
</dbReference>
<feature type="region of interest" description="Disordered" evidence="8">
    <location>
        <begin position="77"/>
        <end position="124"/>
    </location>
</feature>
<accession>A0A2A9PKG7</accession>
<keyword evidence="2" id="KW-0575">Peroxidase</keyword>
<dbReference type="PROSITE" id="PS51405">
    <property type="entry name" value="HEME_HALOPEROXIDASE"/>
    <property type="match status" value="1"/>
</dbReference>
<evidence type="ECO:0000259" key="10">
    <source>
        <dbReference type="PROSITE" id="PS51405"/>
    </source>
</evidence>
<keyword evidence="3" id="KW-0349">Heme</keyword>
<dbReference type="Gene3D" id="1.10.489.10">
    <property type="entry name" value="Chloroperoxidase-like"/>
    <property type="match status" value="1"/>
</dbReference>
<keyword evidence="9" id="KW-0732">Signal</keyword>
<feature type="domain" description="Heme haloperoxidase family profile" evidence="10">
    <location>
        <begin position="174"/>
        <end position="412"/>
    </location>
</feature>
<dbReference type="PANTHER" id="PTHR33577">
    <property type="entry name" value="STERIGMATOCYSTIN BIOSYNTHESIS PEROXIDASE STCC-RELATED"/>
    <property type="match status" value="1"/>
</dbReference>
<evidence type="ECO:0000256" key="1">
    <source>
        <dbReference type="ARBA" id="ARBA00001970"/>
    </source>
</evidence>
<evidence type="ECO:0000256" key="8">
    <source>
        <dbReference type="SAM" id="MobiDB-lite"/>
    </source>
</evidence>
<evidence type="ECO:0000256" key="3">
    <source>
        <dbReference type="ARBA" id="ARBA00022617"/>
    </source>
</evidence>
<feature type="compositionally biased region" description="Polar residues" evidence="8">
    <location>
        <begin position="99"/>
        <end position="109"/>
    </location>
</feature>
<evidence type="ECO:0000256" key="5">
    <source>
        <dbReference type="ARBA" id="ARBA00023002"/>
    </source>
</evidence>
<keyword evidence="6" id="KW-0408">Iron</keyword>
<evidence type="ECO:0000256" key="2">
    <source>
        <dbReference type="ARBA" id="ARBA00022559"/>
    </source>
</evidence>
<evidence type="ECO:0000256" key="7">
    <source>
        <dbReference type="ARBA" id="ARBA00025795"/>
    </source>
</evidence>
<comment type="caution">
    <text evidence="11">The sequence shown here is derived from an EMBL/GenBank/DDBJ whole genome shotgun (WGS) entry which is preliminary data.</text>
</comment>
<proteinExistence type="inferred from homology"/>
<gene>
    <name evidence="11" type="ORF">XA68_17454</name>
</gene>
<keyword evidence="12" id="KW-1185">Reference proteome</keyword>
<reference evidence="11 12" key="2">
    <citation type="journal article" date="2017" name="Sci. Rep.">
        <title>Ant-infecting Ophiocordyceps genomes reveal a high diversity of potential behavioral manipulation genes and a possible major role for enterotoxins.</title>
        <authorList>
            <person name="de Bekker C."/>
            <person name="Ohm R.A."/>
            <person name="Evans H.C."/>
            <person name="Brachmann A."/>
            <person name="Hughes D.P."/>
        </authorList>
    </citation>
    <scope>NUCLEOTIDE SEQUENCE [LARGE SCALE GENOMIC DNA]</scope>
    <source>
        <strain evidence="11 12">SC16a</strain>
    </source>
</reference>
<reference evidence="11 12" key="1">
    <citation type="journal article" date="2015" name="BMC Genomics">
        <title>Gene expression during zombie ant biting behavior reflects the complexity underlying fungal parasitic behavioral manipulation.</title>
        <authorList>
            <person name="de Bekker C."/>
            <person name="Ohm R.A."/>
            <person name="Loreto R.G."/>
            <person name="Sebastian A."/>
            <person name="Albert I."/>
            <person name="Merrow M."/>
            <person name="Brachmann A."/>
            <person name="Hughes D.P."/>
        </authorList>
    </citation>
    <scope>NUCLEOTIDE SEQUENCE [LARGE SCALE GENOMIC DNA]</scope>
    <source>
        <strain evidence="11 12">SC16a</strain>
    </source>
</reference>
<dbReference type="GO" id="GO:0046872">
    <property type="term" value="F:metal ion binding"/>
    <property type="evidence" value="ECO:0007669"/>
    <property type="project" value="UniProtKB-KW"/>
</dbReference>
<evidence type="ECO:0000313" key="12">
    <source>
        <dbReference type="Proteomes" id="UP000037136"/>
    </source>
</evidence>
<dbReference type="InterPro" id="IPR000028">
    <property type="entry name" value="Chloroperoxidase"/>
</dbReference>
<feature type="chain" id="PRO_5011976039" description="Heme haloperoxidase family profile domain-containing protein" evidence="9">
    <location>
        <begin position="19"/>
        <end position="529"/>
    </location>
</feature>
<dbReference type="SUPFAM" id="SSF47571">
    <property type="entry name" value="Cloroperoxidase"/>
    <property type="match status" value="1"/>
</dbReference>
<evidence type="ECO:0000256" key="6">
    <source>
        <dbReference type="ARBA" id="ARBA00023004"/>
    </source>
</evidence>
<protein>
    <recommendedName>
        <fullName evidence="10">Heme haloperoxidase family profile domain-containing protein</fullName>
    </recommendedName>
</protein>
<evidence type="ECO:0000256" key="9">
    <source>
        <dbReference type="SAM" id="SignalP"/>
    </source>
</evidence>
<dbReference type="Pfam" id="PF01328">
    <property type="entry name" value="Peroxidase_2"/>
    <property type="match status" value="1"/>
</dbReference>
<sequence>MKSNAVVVSLLCLPGTYALSPTQFGSEDYFSHLASQDGGGIQIMAKDAFDDLKNWPSRGSQEDRIRRSSQQVLHGGAVDSFMEWPARGSSEDRKHRGGQQASPDDTASDNLDWPARGSAEDRAHRHQLGADHNDATGTFEPDWNNPHINILDSLKDHASKFIKFFGPRPIDVHGKHEFMPPNFEAGDQRGPCPGLNALANHNYIPRNGVVNSFQVIFALYRVYGVGLDLGALLSALSTCRPPLDSLLLGEPRGITAGHNFLEADSSNTRADVYESGKVGDNFRLRLSRWIEWYNMSPDPVGNYNLLLMSKRGVKAFEDSKRDNPFFWRGPVSGLFNANGVLALPPALMSNHSGGINPIGHLTKDIIKSFYGIYGDEPNFEYREGWERIPNNWYRRPTDYTLAQWLLEGQAVAAAHPTLFSLGGNIGRVNTFTGLDLSDIFGGAFNSVNLLRGNASICVALEVLKTITPSPFSSLYSNFVVPLKLIEEAINPVFKVMNCPVFEDLSKGGTTVWDAIRGRFPGARMGPFPY</sequence>
<evidence type="ECO:0000256" key="4">
    <source>
        <dbReference type="ARBA" id="ARBA00022723"/>
    </source>
</evidence>
<organism evidence="11 12">
    <name type="scientific">Ophiocordyceps unilateralis</name>
    <name type="common">Zombie-ant fungus</name>
    <name type="synonym">Torrubia unilateralis</name>
    <dbReference type="NCBI Taxonomy" id="268505"/>
    <lineage>
        <taxon>Eukaryota</taxon>
        <taxon>Fungi</taxon>
        <taxon>Dikarya</taxon>
        <taxon>Ascomycota</taxon>
        <taxon>Pezizomycotina</taxon>
        <taxon>Sordariomycetes</taxon>
        <taxon>Hypocreomycetidae</taxon>
        <taxon>Hypocreales</taxon>
        <taxon>Ophiocordycipitaceae</taxon>
        <taxon>Ophiocordyceps</taxon>
    </lineage>
</organism>
<dbReference type="OrthoDB" id="407298at2759"/>
<dbReference type="PANTHER" id="PTHR33577:SF16">
    <property type="entry name" value="HEME HALOPEROXIDASE FAMILY PROFILE DOMAIN-CONTAINING PROTEIN"/>
    <property type="match status" value="1"/>
</dbReference>
<name>A0A2A9PKG7_OPHUN</name>